<dbReference type="SUPFAM" id="SSF48452">
    <property type="entry name" value="TPR-like"/>
    <property type="match status" value="2"/>
</dbReference>
<dbReference type="InterPro" id="IPR011990">
    <property type="entry name" value="TPR-like_helical_dom_sf"/>
</dbReference>
<dbReference type="EMBL" id="JADQTO010000012">
    <property type="protein sequence ID" value="MBG0564662.1"/>
    <property type="molecule type" value="Genomic_DNA"/>
</dbReference>
<comment type="caution">
    <text evidence="1">The sequence shown here is derived from an EMBL/GenBank/DDBJ whole genome shotgun (WGS) entry which is preliminary data.</text>
</comment>
<dbReference type="RefSeq" id="WP_196416448.1">
    <property type="nucleotide sequence ID" value="NZ_JADQTO010000012.1"/>
</dbReference>
<accession>A0A931CB13</accession>
<evidence type="ECO:0008006" key="3">
    <source>
        <dbReference type="Google" id="ProtNLM"/>
    </source>
</evidence>
<dbReference type="AlphaFoldDB" id="A0A931CB13"/>
<sequence>MSGESGLRDSMIGDLWDRVTAYRLSEDPQPILDERALATVTRLADLAVDVRPDGTHVDAEALAVVVALHMARATALPASTRGQDLRWAIRFHGLLAGADVLPAQVRAVIERHAAQVPEYGYLHDDGYAILHDAGDDRAAVDEAIHLLQQAVEAAPAAEPERPTFLSHLATGHERRFDLTGAVADLDRAVLLLREAVASVPPGGVDAPWLLAGLGRTLRNRFAVTARPEDLEEAVTLLRTAGQTVDTGSVDYPMILSNLGSALLVRHSMSKHEADVEEAVPALRRAVEVTPAGHPNRHVRLSRLGAALVTRYDLRAEDSDLDEAITCLREEAADGRPGLDYGNLAAALYRRFVRSGDAGDLDESIRLFEAALARSTADDPHRGHRRSSLATALRSRHAIRGEDADLRRAVAMLRNDSVLTRTPSTEKRRGPTVAQDIELTVESTSELAALELQNGVDERSPGHPIAVHREEPGLTPGTVGDPGLISVVLSFASDAIPAVAAVLAAWITTRRQGVTRARKVVVTKQGTVIAEIEMAKLENASGDELTRMIDDLLRDDGGEAPEV</sequence>
<dbReference type="Proteomes" id="UP000598146">
    <property type="component" value="Unassembled WGS sequence"/>
</dbReference>
<organism evidence="1 2">
    <name type="scientific">Actinoplanes aureus</name>
    <dbReference type="NCBI Taxonomy" id="2792083"/>
    <lineage>
        <taxon>Bacteria</taxon>
        <taxon>Bacillati</taxon>
        <taxon>Actinomycetota</taxon>
        <taxon>Actinomycetes</taxon>
        <taxon>Micromonosporales</taxon>
        <taxon>Micromonosporaceae</taxon>
        <taxon>Actinoplanes</taxon>
    </lineage>
</organism>
<gene>
    <name evidence="1" type="ORF">I4J89_24745</name>
</gene>
<dbReference type="Gene3D" id="1.25.40.10">
    <property type="entry name" value="Tetratricopeptide repeat domain"/>
    <property type="match status" value="1"/>
</dbReference>
<proteinExistence type="predicted"/>
<evidence type="ECO:0000313" key="2">
    <source>
        <dbReference type="Proteomes" id="UP000598146"/>
    </source>
</evidence>
<reference evidence="1" key="1">
    <citation type="submission" date="2020-11" db="EMBL/GenBank/DDBJ databases">
        <title>Isolation and identification of active actinomycetes.</title>
        <authorList>
            <person name="Sun X."/>
        </authorList>
    </citation>
    <scope>NUCLEOTIDE SEQUENCE</scope>
    <source>
        <strain evidence="1">NEAU-A11</strain>
    </source>
</reference>
<evidence type="ECO:0000313" key="1">
    <source>
        <dbReference type="EMBL" id="MBG0564662.1"/>
    </source>
</evidence>
<name>A0A931CB13_9ACTN</name>
<protein>
    <recommendedName>
        <fullName evidence="3">Tetratricopeptide repeat protein</fullName>
    </recommendedName>
</protein>
<keyword evidence="2" id="KW-1185">Reference proteome</keyword>